<proteinExistence type="predicted"/>
<protein>
    <submittedName>
        <fullName evidence="3">Putative DsbA family dithiol-disulfide isomerase</fullName>
    </submittedName>
</protein>
<dbReference type="Gene3D" id="3.40.30.10">
    <property type="entry name" value="Glutaredoxin"/>
    <property type="match status" value="1"/>
</dbReference>
<dbReference type="InterPro" id="IPR001853">
    <property type="entry name" value="DSBA-like_thioredoxin_dom"/>
</dbReference>
<dbReference type="RefSeq" id="WP_114746682.1">
    <property type="nucleotide sequence ID" value="NZ_QQAY01000014.1"/>
</dbReference>
<dbReference type="GO" id="GO:0016853">
    <property type="term" value="F:isomerase activity"/>
    <property type="evidence" value="ECO:0007669"/>
    <property type="project" value="UniProtKB-KW"/>
</dbReference>
<dbReference type="PANTHER" id="PTHR13887:SF41">
    <property type="entry name" value="THIOREDOXIN SUPERFAMILY PROTEIN"/>
    <property type="match status" value="1"/>
</dbReference>
<dbReference type="CDD" id="cd03024">
    <property type="entry name" value="DsbA_FrnE"/>
    <property type="match status" value="1"/>
</dbReference>
<dbReference type="EMBL" id="QQAY01000014">
    <property type="protein sequence ID" value="RDI39916.1"/>
    <property type="molecule type" value="Genomic_DNA"/>
</dbReference>
<organism evidence="3 4">
    <name type="scientific">Falsibacillus pallidus</name>
    <dbReference type="NCBI Taxonomy" id="493781"/>
    <lineage>
        <taxon>Bacteria</taxon>
        <taxon>Bacillati</taxon>
        <taxon>Bacillota</taxon>
        <taxon>Bacilli</taxon>
        <taxon>Bacillales</taxon>
        <taxon>Bacillaceae</taxon>
        <taxon>Falsibacillus</taxon>
    </lineage>
</organism>
<name>A0A370G9Q5_9BACI</name>
<keyword evidence="3" id="KW-0413">Isomerase</keyword>
<keyword evidence="4" id="KW-1185">Reference proteome</keyword>
<evidence type="ECO:0000256" key="1">
    <source>
        <dbReference type="SAM" id="MobiDB-lite"/>
    </source>
</evidence>
<dbReference type="InterPro" id="IPR036249">
    <property type="entry name" value="Thioredoxin-like_sf"/>
</dbReference>
<gene>
    <name evidence="3" type="ORF">DFR59_11475</name>
</gene>
<dbReference type="Proteomes" id="UP000255326">
    <property type="component" value="Unassembled WGS sequence"/>
</dbReference>
<dbReference type="PANTHER" id="PTHR13887">
    <property type="entry name" value="GLUTATHIONE S-TRANSFERASE KAPPA"/>
    <property type="match status" value="1"/>
</dbReference>
<feature type="region of interest" description="Disordered" evidence="1">
    <location>
        <begin position="220"/>
        <end position="241"/>
    </location>
</feature>
<comment type="caution">
    <text evidence="3">The sequence shown here is derived from an EMBL/GenBank/DDBJ whole genome shotgun (WGS) entry which is preliminary data.</text>
</comment>
<evidence type="ECO:0000313" key="4">
    <source>
        <dbReference type="Proteomes" id="UP000255326"/>
    </source>
</evidence>
<feature type="domain" description="DSBA-like thioredoxin" evidence="2">
    <location>
        <begin position="3"/>
        <end position="204"/>
    </location>
</feature>
<dbReference type="AlphaFoldDB" id="A0A370G9Q5"/>
<dbReference type="Pfam" id="PF01323">
    <property type="entry name" value="DSBA"/>
    <property type="match status" value="1"/>
</dbReference>
<reference evidence="3 4" key="1">
    <citation type="submission" date="2018-07" db="EMBL/GenBank/DDBJ databases">
        <title>Genomic Encyclopedia of Type Strains, Phase IV (KMG-IV): sequencing the most valuable type-strain genomes for metagenomic binning, comparative biology and taxonomic classification.</title>
        <authorList>
            <person name="Goeker M."/>
        </authorList>
    </citation>
    <scope>NUCLEOTIDE SEQUENCE [LARGE SCALE GENOMIC DNA]</scope>
    <source>
        <strain evidence="3 4">DSM 25281</strain>
    </source>
</reference>
<dbReference type="SUPFAM" id="SSF52833">
    <property type="entry name" value="Thioredoxin-like"/>
    <property type="match status" value="1"/>
</dbReference>
<dbReference type="OrthoDB" id="9799122at2"/>
<dbReference type="GO" id="GO:0016491">
    <property type="term" value="F:oxidoreductase activity"/>
    <property type="evidence" value="ECO:0007669"/>
    <property type="project" value="InterPro"/>
</dbReference>
<evidence type="ECO:0000259" key="2">
    <source>
        <dbReference type="Pfam" id="PF01323"/>
    </source>
</evidence>
<evidence type="ECO:0000313" key="3">
    <source>
        <dbReference type="EMBL" id="RDI39916.1"/>
    </source>
</evidence>
<sequence length="241" mass="26934">MKVEVWSDYACPFCYIGKRRFEGGLKQFAHSDGVDVEFKSFQLDPSAPRDNEHDMHTLLAKKYGMSVEQAKQMNAQMTQQAKEVGLDYHIDTLIPTNTFDAHRLTHYAKTQGKMEALKERLLKAYFTDSLHLGDHKTLVKLAVEAGLDEEGVRTVLQSDDFGVEVNQDQQIAAQIGVTGVPFYVFNQKYAVSGAQPSEVFLEVLNKVWEEEQEKLPLKVLTPENGGNEDPSGNCGDGSCSI</sequence>
<accession>A0A370G9Q5</accession>